<gene>
    <name evidence="1" type="ORF">ONS98_06680</name>
</gene>
<proteinExistence type="predicted"/>
<dbReference type="EMBL" id="JAPDUM010000001">
    <property type="protein sequence ID" value="MCW4164910.1"/>
    <property type="molecule type" value="Genomic_DNA"/>
</dbReference>
<reference evidence="1" key="1">
    <citation type="submission" date="2022-11" db="EMBL/GenBank/DDBJ databases">
        <title>Genomic repertoires linked with pathogenic potency of arthritogenic Prevotella copri isolated from the gut of rheumatoid arthritis patients.</title>
        <authorList>
            <person name="Nii T."/>
            <person name="Maeda Y."/>
            <person name="Motooka D."/>
            <person name="Naito M."/>
            <person name="Matsumoto Y."/>
            <person name="Ogawa T."/>
            <person name="Oguro-Igashira E."/>
            <person name="Kishikawa T."/>
            <person name="Yamashita M."/>
            <person name="Koizumi S."/>
            <person name="Kurakawa T."/>
            <person name="Okumura R."/>
            <person name="Kayama H."/>
            <person name="Murakami M."/>
            <person name="Sakaguchi T."/>
            <person name="Das B."/>
            <person name="Nakamura S."/>
            <person name="Okada Y."/>
            <person name="Kumanogoh A."/>
            <person name="Takeda K."/>
        </authorList>
    </citation>
    <scope>NUCLEOTIDE SEQUENCE</scope>
    <source>
        <strain evidence="1">RA-N001-16</strain>
    </source>
</reference>
<evidence type="ECO:0000313" key="1">
    <source>
        <dbReference type="EMBL" id="MCW4164910.1"/>
    </source>
</evidence>
<protein>
    <submittedName>
        <fullName evidence="1">Uncharacterized protein</fullName>
    </submittedName>
</protein>
<dbReference type="Proteomes" id="UP001209476">
    <property type="component" value="Unassembled WGS sequence"/>
</dbReference>
<name>A0AAW5UU87_9BACT</name>
<dbReference type="AlphaFoldDB" id="A0AAW5UU87"/>
<sequence length="131" mass="14923">MVLGKIRKIALIPKFIPIFGVTIPKNIQNFGIRAIFQRFHLSSSPISWGQFLLEYLSSSELVEEGYATWLFQSSALEGPSKKHGIISIKPLGNSWYKYSYYDMGTKAENKVKVIIDGTTIKFDKVEQLTKF</sequence>
<organism evidence="1 2">
    <name type="scientific">Segatella copri</name>
    <dbReference type="NCBI Taxonomy" id="165179"/>
    <lineage>
        <taxon>Bacteria</taxon>
        <taxon>Pseudomonadati</taxon>
        <taxon>Bacteroidota</taxon>
        <taxon>Bacteroidia</taxon>
        <taxon>Bacteroidales</taxon>
        <taxon>Prevotellaceae</taxon>
        <taxon>Segatella</taxon>
    </lineage>
</organism>
<accession>A0AAW5UU87</accession>
<evidence type="ECO:0000313" key="2">
    <source>
        <dbReference type="Proteomes" id="UP001209476"/>
    </source>
</evidence>
<comment type="caution">
    <text evidence="1">The sequence shown here is derived from an EMBL/GenBank/DDBJ whole genome shotgun (WGS) entry which is preliminary data.</text>
</comment>
<dbReference type="RefSeq" id="WP_153088987.1">
    <property type="nucleotide sequence ID" value="NZ_JAHOMZ010000057.1"/>
</dbReference>